<dbReference type="EMBL" id="PKPP01001249">
    <property type="protein sequence ID" value="PWA84244.1"/>
    <property type="molecule type" value="Genomic_DNA"/>
</dbReference>
<evidence type="ECO:0000256" key="2">
    <source>
        <dbReference type="SAM" id="SignalP"/>
    </source>
</evidence>
<feature type="transmembrane region" description="Helical" evidence="1">
    <location>
        <begin position="181"/>
        <end position="200"/>
    </location>
</feature>
<dbReference type="Proteomes" id="UP000245207">
    <property type="component" value="Unassembled WGS sequence"/>
</dbReference>
<sequence>MAFGRLTSVGESIRWSTGELSCLVSLLYGLVLSEEGNDDWNWSISIKDGFSVNCLSKVIEKHVLTLGCLGRVLKWNNWVPKKLNVFYWRVINERLPHLANLDKQGIDVHLLLCSLCKMEFEDGNHILYNCRKVKPLWLKCFDWWNIPMPPSYSPDTLMGAVGLVATVLMGIMSVDSIRPSITDLCSLVMFLFFIGVWNYLLVRLSVIVRWG</sequence>
<dbReference type="Pfam" id="PF13966">
    <property type="entry name" value="zf-RVT"/>
    <property type="match status" value="1"/>
</dbReference>
<keyword evidence="2" id="KW-0732">Signal</keyword>
<keyword evidence="1" id="KW-0812">Transmembrane</keyword>
<keyword evidence="1" id="KW-0472">Membrane</keyword>
<evidence type="ECO:0000313" key="5">
    <source>
        <dbReference type="Proteomes" id="UP000245207"/>
    </source>
</evidence>
<gene>
    <name evidence="4" type="ORF">CTI12_AA161160</name>
</gene>
<feature type="chain" id="PRO_5015539716" description="Reverse transcriptase zinc-binding domain-containing protein" evidence="2">
    <location>
        <begin position="34"/>
        <end position="211"/>
    </location>
</feature>
<comment type="caution">
    <text evidence="4">The sequence shown here is derived from an EMBL/GenBank/DDBJ whole genome shotgun (WGS) entry which is preliminary data.</text>
</comment>
<dbReference type="OrthoDB" id="1002563at2759"/>
<proteinExistence type="predicted"/>
<keyword evidence="1" id="KW-1133">Transmembrane helix</keyword>
<feature type="domain" description="Reverse transcriptase zinc-binding" evidence="3">
    <location>
        <begin position="74"/>
        <end position="137"/>
    </location>
</feature>
<keyword evidence="5" id="KW-1185">Reference proteome</keyword>
<dbReference type="AlphaFoldDB" id="A0A2U1PER0"/>
<evidence type="ECO:0000259" key="3">
    <source>
        <dbReference type="Pfam" id="PF13966"/>
    </source>
</evidence>
<organism evidence="4 5">
    <name type="scientific">Artemisia annua</name>
    <name type="common">Sweet wormwood</name>
    <dbReference type="NCBI Taxonomy" id="35608"/>
    <lineage>
        <taxon>Eukaryota</taxon>
        <taxon>Viridiplantae</taxon>
        <taxon>Streptophyta</taxon>
        <taxon>Embryophyta</taxon>
        <taxon>Tracheophyta</taxon>
        <taxon>Spermatophyta</taxon>
        <taxon>Magnoliopsida</taxon>
        <taxon>eudicotyledons</taxon>
        <taxon>Gunneridae</taxon>
        <taxon>Pentapetalae</taxon>
        <taxon>asterids</taxon>
        <taxon>campanulids</taxon>
        <taxon>Asterales</taxon>
        <taxon>Asteraceae</taxon>
        <taxon>Asteroideae</taxon>
        <taxon>Anthemideae</taxon>
        <taxon>Artemisiinae</taxon>
        <taxon>Artemisia</taxon>
    </lineage>
</organism>
<evidence type="ECO:0000256" key="1">
    <source>
        <dbReference type="SAM" id="Phobius"/>
    </source>
</evidence>
<feature type="signal peptide" evidence="2">
    <location>
        <begin position="1"/>
        <end position="33"/>
    </location>
</feature>
<name>A0A2U1PER0_ARTAN</name>
<reference evidence="4 5" key="1">
    <citation type="journal article" date="2018" name="Mol. Plant">
        <title>The genome of Artemisia annua provides insight into the evolution of Asteraceae family and artemisinin biosynthesis.</title>
        <authorList>
            <person name="Shen Q."/>
            <person name="Zhang L."/>
            <person name="Liao Z."/>
            <person name="Wang S."/>
            <person name="Yan T."/>
            <person name="Shi P."/>
            <person name="Liu M."/>
            <person name="Fu X."/>
            <person name="Pan Q."/>
            <person name="Wang Y."/>
            <person name="Lv Z."/>
            <person name="Lu X."/>
            <person name="Zhang F."/>
            <person name="Jiang W."/>
            <person name="Ma Y."/>
            <person name="Chen M."/>
            <person name="Hao X."/>
            <person name="Li L."/>
            <person name="Tang Y."/>
            <person name="Lv G."/>
            <person name="Zhou Y."/>
            <person name="Sun X."/>
            <person name="Brodelius P.E."/>
            <person name="Rose J.K.C."/>
            <person name="Tang K."/>
        </authorList>
    </citation>
    <scope>NUCLEOTIDE SEQUENCE [LARGE SCALE GENOMIC DNA]</scope>
    <source>
        <strain evidence="5">cv. Huhao1</strain>
        <tissue evidence="4">Leaf</tissue>
    </source>
</reference>
<dbReference type="InterPro" id="IPR026960">
    <property type="entry name" value="RVT-Znf"/>
</dbReference>
<protein>
    <recommendedName>
        <fullName evidence="3">Reverse transcriptase zinc-binding domain-containing protein</fullName>
    </recommendedName>
</protein>
<evidence type="ECO:0000313" key="4">
    <source>
        <dbReference type="EMBL" id="PWA84244.1"/>
    </source>
</evidence>
<accession>A0A2U1PER0</accession>